<evidence type="ECO:0000256" key="6">
    <source>
        <dbReference type="SAM" id="Phobius"/>
    </source>
</evidence>
<dbReference type="CDD" id="cd06225">
    <property type="entry name" value="HAMP"/>
    <property type="match status" value="1"/>
</dbReference>
<dbReference type="Gene3D" id="3.30.565.10">
    <property type="entry name" value="Histidine kinase-like ATPase, C-terminal domain"/>
    <property type="match status" value="1"/>
</dbReference>
<evidence type="ECO:0000259" key="7">
    <source>
        <dbReference type="PROSITE" id="PS50885"/>
    </source>
</evidence>
<feature type="transmembrane region" description="Helical" evidence="6">
    <location>
        <begin position="287"/>
        <end position="307"/>
    </location>
</feature>
<keyword evidence="6" id="KW-0812">Transmembrane</keyword>
<dbReference type="Pfam" id="PF06580">
    <property type="entry name" value="His_kinase"/>
    <property type="match status" value="1"/>
</dbReference>
<keyword evidence="4" id="KW-0808">Transferase</keyword>
<dbReference type="SUPFAM" id="SSF55874">
    <property type="entry name" value="ATPase domain of HSP90 chaperone/DNA topoisomerase II/histidine kinase"/>
    <property type="match status" value="1"/>
</dbReference>
<evidence type="ECO:0000256" key="1">
    <source>
        <dbReference type="ARBA" id="ARBA00004651"/>
    </source>
</evidence>
<comment type="caution">
    <text evidence="8">The sequence shown here is derived from an EMBL/GenBank/DDBJ whole genome shotgun (WGS) entry which is preliminary data.</text>
</comment>
<protein>
    <submittedName>
        <fullName evidence="8">Histidine kinase</fullName>
    </submittedName>
</protein>
<keyword evidence="8" id="KW-0418">Kinase</keyword>
<dbReference type="SUPFAM" id="SSF158472">
    <property type="entry name" value="HAMP domain-like"/>
    <property type="match status" value="1"/>
</dbReference>
<dbReference type="Pfam" id="PF00672">
    <property type="entry name" value="HAMP"/>
    <property type="match status" value="1"/>
</dbReference>
<dbReference type="Gene3D" id="6.10.340.10">
    <property type="match status" value="1"/>
</dbReference>
<keyword evidence="9" id="KW-1185">Reference proteome</keyword>
<sequence length="583" mass="67705">MFKFPAVSLRNSIFVRLVFTYLFVVIPIILLGLYLYQWSYKNASEDISRATSKQLNYYLGTLDREVEWIELQLFDMVEDSGLNTLSVTWDFIDNADKRSELSRLLQRMTSVQNSSPYIKDIYIHIRSINKTLSTAEAIQDLDLIQYYFFRSGAKESDHRLIKWSNSIYLNGSKESGRKGAEPLFTVQIELDVEKLLKSLEQVNLYPESGSLLLSESAGFVLSTDKDADLAIQDFIRNSPSSNDAVVMKLKNKKFQMNKVYSDATGLSVAMYLPEETVKRPLSTFSKWAWIFIMTSFLAIVVFSYSSYRIIHQPLLKLIQGFKRMEGGSLDSPIEHERKDEFGYLYTRFNHMLSKLQTLIDQDFKQKMMMQKAELKQLQSQINPHFLYNSFFILNTLSRMGDADRIEKFTNMLGEYFRFITRNGEDYVALSEEIKHSRTYTEIQNLRFSRRITIFFDELPKEMESIRVPRLIVQPIIENAYEHSLEKMEEDGILHVSFEKNPHEILIRIEDNGNAITDSELESLRERLSHTADSYEITGMINIHRRLVLTFGEGSGLFLSKSKLNGLEVLIRIKTEEEIDCIGS</sequence>
<dbReference type="InterPro" id="IPR036890">
    <property type="entry name" value="HATPase_C_sf"/>
</dbReference>
<name>A0ABR8T179_9BACL</name>
<dbReference type="InterPro" id="IPR010559">
    <property type="entry name" value="Sig_transdc_His_kin_internal"/>
</dbReference>
<keyword evidence="6" id="KW-1133">Transmembrane helix</keyword>
<proteinExistence type="predicted"/>
<dbReference type="GO" id="GO:0016301">
    <property type="term" value="F:kinase activity"/>
    <property type="evidence" value="ECO:0007669"/>
    <property type="project" value="UniProtKB-KW"/>
</dbReference>
<keyword evidence="3" id="KW-0597">Phosphoprotein</keyword>
<dbReference type="SMART" id="SM00304">
    <property type="entry name" value="HAMP"/>
    <property type="match status" value="1"/>
</dbReference>
<evidence type="ECO:0000256" key="3">
    <source>
        <dbReference type="ARBA" id="ARBA00022553"/>
    </source>
</evidence>
<evidence type="ECO:0000313" key="9">
    <source>
        <dbReference type="Proteomes" id="UP000608071"/>
    </source>
</evidence>
<dbReference type="PANTHER" id="PTHR34220">
    <property type="entry name" value="SENSOR HISTIDINE KINASE YPDA"/>
    <property type="match status" value="1"/>
</dbReference>
<dbReference type="PANTHER" id="PTHR34220:SF7">
    <property type="entry name" value="SENSOR HISTIDINE KINASE YPDA"/>
    <property type="match status" value="1"/>
</dbReference>
<gene>
    <name evidence="8" type="ORF">H9647_15745</name>
</gene>
<organism evidence="8 9">
    <name type="scientific">Paenibacillus gallinarum</name>
    <dbReference type="NCBI Taxonomy" id="2762232"/>
    <lineage>
        <taxon>Bacteria</taxon>
        <taxon>Bacillati</taxon>
        <taxon>Bacillota</taxon>
        <taxon>Bacilli</taxon>
        <taxon>Bacillales</taxon>
        <taxon>Paenibacillaceae</taxon>
        <taxon>Paenibacillus</taxon>
    </lineage>
</organism>
<comment type="subcellular location">
    <subcellularLocation>
        <location evidence="1">Cell membrane</location>
        <topology evidence="1">Multi-pass membrane protein</topology>
    </subcellularLocation>
</comment>
<evidence type="ECO:0000256" key="4">
    <source>
        <dbReference type="ARBA" id="ARBA00022679"/>
    </source>
</evidence>
<evidence type="ECO:0000313" key="8">
    <source>
        <dbReference type="EMBL" id="MBD7969519.1"/>
    </source>
</evidence>
<dbReference type="EMBL" id="JACSQL010000007">
    <property type="protein sequence ID" value="MBD7969519.1"/>
    <property type="molecule type" value="Genomic_DNA"/>
</dbReference>
<evidence type="ECO:0000256" key="5">
    <source>
        <dbReference type="ARBA" id="ARBA00023136"/>
    </source>
</evidence>
<accession>A0ABR8T179</accession>
<evidence type="ECO:0000256" key="2">
    <source>
        <dbReference type="ARBA" id="ARBA00022475"/>
    </source>
</evidence>
<dbReference type="InterPro" id="IPR003660">
    <property type="entry name" value="HAMP_dom"/>
</dbReference>
<dbReference type="InterPro" id="IPR050640">
    <property type="entry name" value="Bact_2-comp_sensor_kinase"/>
</dbReference>
<feature type="transmembrane region" description="Helical" evidence="6">
    <location>
        <begin position="13"/>
        <end position="36"/>
    </location>
</feature>
<feature type="domain" description="HAMP" evidence="7">
    <location>
        <begin position="308"/>
        <end position="360"/>
    </location>
</feature>
<keyword evidence="2" id="KW-1003">Cell membrane</keyword>
<reference evidence="8 9" key="1">
    <citation type="submission" date="2020-08" db="EMBL/GenBank/DDBJ databases">
        <title>A Genomic Blueprint of the Chicken Gut Microbiome.</title>
        <authorList>
            <person name="Gilroy R."/>
            <person name="Ravi A."/>
            <person name="Getino M."/>
            <person name="Pursley I."/>
            <person name="Horton D.L."/>
            <person name="Alikhan N.-F."/>
            <person name="Baker D."/>
            <person name="Gharbi K."/>
            <person name="Hall N."/>
            <person name="Watson M."/>
            <person name="Adriaenssens E.M."/>
            <person name="Foster-Nyarko E."/>
            <person name="Jarju S."/>
            <person name="Secka A."/>
            <person name="Antonio M."/>
            <person name="Oren A."/>
            <person name="Chaudhuri R."/>
            <person name="La Ragione R.M."/>
            <person name="Hildebrand F."/>
            <person name="Pallen M.J."/>
        </authorList>
    </citation>
    <scope>NUCLEOTIDE SEQUENCE [LARGE SCALE GENOMIC DNA]</scope>
    <source>
        <strain evidence="8 9">Sa2BVA9</strain>
    </source>
</reference>
<keyword evidence="5 6" id="KW-0472">Membrane</keyword>
<dbReference type="Proteomes" id="UP000608071">
    <property type="component" value="Unassembled WGS sequence"/>
</dbReference>
<dbReference type="PROSITE" id="PS50885">
    <property type="entry name" value="HAMP"/>
    <property type="match status" value="1"/>
</dbReference>
<dbReference type="RefSeq" id="WP_191801654.1">
    <property type="nucleotide sequence ID" value="NZ_JACSQL010000007.1"/>
</dbReference>